<dbReference type="RefSeq" id="WP_191251701.1">
    <property type="nucleotide sequence ID" value="NZ_BNCI01000002.1"/>
</dbReference>
<organism evidence="1 2">
    <name type="scientific">Kordiimonas sediminis</name>
    <dbReference type="NCBI Taxonomy" id="1735581"/>
    <lineage>
        <taxon>Bacteria</taxon>
        <taxon>Pseudomonadati</taxon>
        <taxon>Pseudomonadota</taxon>
        <taxon>Alphaproteobacteria</taxon>
        <taxon>Kordiimonadales</taxon>
        <taxon>Kordiimonadaceae</taxon>
        <taxon>Kordiimonas</taxon>
    </lineage>
</organism>
<protein>
    <recommendedName>
        <fullName evidence="3">Spermidine synthase</fullName>
    </recommendedName>
</protein>
<evidence type="ECO:0000313" key="2">
    <source>
        <dbReference type="Proteomes" id="UP000630923"/>
    </source>
</evidence>
<evidence type="ECO:0008006" key="3">
    <source>
        <dbReference type="Google" id="ProtNLM"/>
    </source>
</evidence>
<keyword evidence="2" id="KW-1185">Reference proteome</keyword>
<name>A0A919ASB7_9PROT</name>
<evidence type="ECO:0000313" key="1">
    <source>
        <dbReference type="EMBL" id="GHF22352.1"/>
    </source>
</evidence>
<dbReference type="EMBL" id="BNCI01000002">
    <property type="protein sequence ID" value="GHF22352.1"/>
    <property type="molecule type" value="Genomic_DNA"/>
</dbReference>
<dbReference type="Gene3D" id="3.40.50.150">
    <property type="entry name" value="Vaccinia Virus protein VP39"/>
    <property type="match status" value="1"/>
</dbReference>
<accession>A0A919ASB7</accession>
<reference evidence="1" key="2">
    <citation type="submission" date="2020-09" db="EMBL/GenBank/DDBJ databases">
        <authorList>
            <person name="Sun Q."/>
            <person name="Kim S."/>
        </authorList>
    </citation>
    <scope>NUCLEOTIDE SEQUENCE</scope>
    <source>
        <strain evidence="1">KCTC 42590</strain>
    </source>
</reference>
<reference evidence="1" key="1">
    <citation type="journal article" date="2014" name="Int. J. Syst. Evol. Microbiol.">
        <title>Complete genome sequence of Corynebacterium casei LMG S-19264T (=DSM 44701T), isolated from a smear-ripened cheese.</title>
        <authorList>
            <consortium name="US DOE Joint Genome Institute (JGI-PGF)"/>
            <person name="Walter F."/>
            <person name="Albersmeier A."/>
            <person name="Kalinowski J."/>
            <person name="Ruckert C."/>
        </authorList>
    </citation>
    <scope>NUCLEOTIDE SEQUENCE</scope>
    <source>
        <strain evidence="1">KCTC 42590</strain>
    </source>
</reference>
<proteinExistence type="predicted"/>
<sequence>MHRTVPIGGHILSETAGMFGPITIQDLAGKRWFYNAGRLQSAVFLSPTTSQMDSTRPPIKGPGPIGACTYTAGWLIAALSHPKGRGLMLGLGGAEGAISLLSNFPELTLDVIEIDNDLIEVVGRHYPLYRHYENLGRLSVFCACADTWLQQTSNQYDFVIFDIDDGRAEINPLLTNPRFLKNLFHSANEHWFNLITRLDHSNYSVALKTLAAAHWPHLFQYNCQPHSMNMLVTNRPPRSADASFKPFAQISACPGSEEQAAVDHVRARFAHLCRTVQDAGAKP</sequence>
<gene>
    <name evidence="1" type="ORF">GCM10017044_15630</name>
</gene>
<dbReference type="AlphaFoldDB" id="A0A919ASB7"/>
<dbReference type="SUPFAM" id="SSF53335">
    <property type="entry name" value="S-adenosyl-L-methionine-dependent methyltransferases"/>
    <property type="match status" value="1"/>
</dbReference>
<dbReference type="Proteomes" id="UP000630923">
    <property type="component" value="Unassembled WGS sequence"/>
</dbReference>
<dbReference type="InterPro" id="IPR029063">
    <property type="entry name" value="SAM-dependent_MTases_sf"/>
</dbReference>
<comment type="caution">
    <text evidence="1">The sequence shown here is derived from an EMBL/GenBank/DDBJ whole genome shotgun (WGS) entry which is preliminary data.</text>
</comment>